<dbReference type="OrthoDB" id="194358at2759"/>
<reference evidence="5" key="1">
    <citation type="journal article" date="2020" name="Nat. Commun.">
        <title>Large-scale genome sequencing of mycorrhizal fungi provides insights into the early evolution of symbiotic traits.</title>
        <authorList>
            <person name="Miyauchi S."/>
            <person name="Kiss E."/>
            <person name="Kuo A."/>
            <person name="Drula E."/>
            <person name="Kohler A."/>
            <person name="Sanchez-Garcia M."/>
            <person name="Morin E."/>
            <person name="Andreopoulos B."/>
            <person name="Barry K.W."/>
            <person name="Bonito G."/>
            <person name="Buee M."/>
            <person name="Carver A."/>
            <person name="Chen C."/>
            <person name="Cichocki N."/>
            <person name="Clum A."/>
            <person name="Culley D."/>
            <person name="Crous P.W."/>
            <person name="Fauchery L."/>
            <person name="Girlanda M."/>
            <person name="Hayes R.D."/>
            <person name="Keri Z."/>
            <person name="LaButti K."/>
            <person name="Lipzen A."/>
            <person name="Lombard V."/>
            <person name="Magnuson J."/>
            <person name="Maillard F."/>
            <person name="Murat C."/>
            <person name="Nolan M."/>
            <person name="Ohm R.A."/>
            <person name="Pangilinan J."/>
            <person name="Pereira M.F."/>
            <person name="Perotto S."/>
            <person name="Peter M."/>
            <person name="Pfister S."/>
            <person name="Riley R."/>
            <person name="Sitrit Y."/>
            <person name="Stielow J.B."/>
            <person name="Szollosi G."/>
            <person name="Zifcakova L."/>
            <person name="Stursova M."/>
            <person name="Spatafora J.W."/>
            <person name="Tedersoo L."/>
            <person name="Vaario L.M."/>
            <person name="Yamada A."/>
            <person name="Yan M."/>
            <person name="Wang P."/>
            <person name="Xu J."/>
            <person name="Bruns T."/>
            <person name="Baldrian P."/>
            <person name="Vilgalys R."/>
            <person name="Dunand C."/>
            <person name="Henrissat B."/>
            <person name="Grigoriev I.V."/>
            <person name="Hibbett D."/>
            <person name="Nagy L.G."/>
            <person name="Martin F.M."/>
        </authorList>
    </citation>
    <scope>NUCLEOTIDE SEQUENCE</scope>
    <source>
        <strain evidence="5">UH-Tt-Lm1</strain>
    </source>
</reference>
<dbReference type="SUPFAM" id="SSF48403">
    <property type="entry name" value="Ankyrin repeat"/>
    <property type="match status" value="1"/>
</dbReference>
<feature type="compositionally biased region" description="Polar residues" evidence="4">
    <location>
        <begin position="398"/>
        <end position="407"/>
    </location>
</feature>
<feature type="compositionally biased region" description="Polar residues" evidence="4">
    <location>
        <begin position="507"/>
        <end position="517"/>
    </location>
</feature>
<feature type="compositionally biased region" description="Low complexity" evidence="4">
    <location>
        <begin position="562"/>
        <end position="594"/>
    </location>
</feature>
<feature type="region of interest" description="Disordered" evidence="4">
    <location>
        <begin position="375"/>
        <end position="608"/>
    </location>
</feature>
<keyword evidence="6" id="KW-1185">Reference proteome</keyword>
<feature type="region of interest" description="Disordered" evidence="4">
    <location>
        <begin position="212"/>
        <end position="291"/>
    </location>
</feature>
<evidence type="ECO:0000313" key="5">
    <source>
        <dbReference type="EMBL" id="KAF9793167.1"/>
    </source>
</evidence>
<feature type="compositionally biased region" description="Polar residues" evidence="4">
    <location>
        <begin position="278"/>
        <end position="291"/>
    </location>
</feature>
<evidence type="ECO:0000313" key="6">
    <source>
        <dbReference type="Proteomes" id="UP000736335"/>
    </source>
</evidence>
<proteinExistence type="predicted"/>
<evidence type="ECO:0000256" key="3">
    <source>
        <dbReference type="PROSITE-ProRule" id="PRU00023"/>
    </source>
</evidence>
<feature type="repeat" description="ANK" evidence="3">
    <location>
        <begin position="106"/>
        <end position="138"/>
    </location>
</feature>
<dbReference type="AlphaFoldDB" id="A0A9P6HT65"/>
<dbReference type="PANTHER" id="PTHR24173:SF74">
    <property type="entry name" value="ANKYRIN REPEAT DOMAIN-CONTAINING PROTEIN 16"/>
    <property type="match status" value="1"/>
</dbReference>
<feature type="repeat" description="ANK" evidence="3">
    <location>
        <begin position="54"/>
        <end position="86"/>
    </location>
</feature>
<evidence type="ECO:0000256" key="1">
    <source>
        <dbReference type="ARBA" id="ARBA00022737"/>
    </source>
</evidence>
<name>A0A9P6HT65_9AGAM</name>
<dbReference type="InterPro" id="IPR036770">
    <property type="entry name" value="Ankyrin_rpt-contain_sf"/>
</dbReference>
<evidence type="ECO:0000256" key="2">
    <source>
        <dbReference type="ARBA" id="ARBA00023043"/>
    </source>
</evidence>
<reference evidence="5" key="2">
    <citation type="submission" date="2020-11" db="EMBL/GenBank/DDBJ databases">
        <authorList>
            <consortium name="DOE Joint Genome Institute"/>
            <person name="Kuo A."/>
            <person name="Miyauchi S."/>
            <person name="Kiss E."/>
            <person name="Drula E."/>
            <person name="Kohler A."/>
            <person name="Sanchez-Garcia M."/>
            <person name="Andreopoulos B."/>
            <person name="Barry K.W."/>
            <person name="Bonito G."/>
            <person name="Buee M."/>
            <person name="Carver A."/>
            <person name="Chen C."/>
            <person name="Cichocki N."/>
            <person name="Clum A."/>
            <person name="Culley D."/>
            <person name="Crous P.W."/>
            <person name="Fauchery L."/>
            <person name="Girlanda M."/>
            <person name="Hayes R."/>
            <person name="Keri Z."/>
            <person name="Labutti K."/>
            <person name="Lipzen A."/>
            <person name="Lombard V."/>
            <person name="Magnuson J."/>
            <person name="Maillard F."/>
            <person name="Morin E."/>
            <person name="Murat C."/>
            <person name="Nolan M."/>
            <person name="Ohm R."/>
            <person name="Pangilinan J."/>
            <person name="Pereira M."/>
            <person name="Perotto S."/>
            <person name="Peter M."/>
            <person name="Riley R."/>
            <person name="Sitrit Y."/>
            <person name="Stielow B."/>
            <person name="Szollosi G."/>
            <person name="Zifcakova L."/>
            <person name="Stursova M."/>
            <person name="Spatafora J.W."/>
            <person name="Tedersoo L."/>
            <person name="Vaario L.-M."/>
            <person name="Yamada A."/>
            <person name="Yan M."/>
            <person name="Wang P."/>
            <person name="Xu J."/>
            <person name="Bruns T."/>
            <person name="Baldrian P."/>
            <person name="Vilgalys R."/>
            <person name="Henrissat B."/>
            <person name="Grigoriev I.V."/>
            <person name="Hibbett D."/>
            <person name="Nagy L.G."/>
            <person name="Martin F.M."/>
        </authorList>
    </citation>
    <scope>NUCLEOTIDE SEQUENCE</scope>
    <source>
        <strain evidence="5">UH-Tt-Lm1</strain>
    </source>
</reference>
<sequence>MPGISRFKQVAAEAKFNVTTEFTNLGLHSAAASGDYGLVRYALANGQPINSVLHGVLPIHVACSGGDEQVVNLLIDNGADVNAPRLPLRYTSDKNRDTSAPIVGTSGSTPLHFACANGHINIVTILLQHGAHPDRADKHGVTPEAVARENDHANCAETIRRWIEQKDQDLKNRAEYLYDGLSPSTSDTCSRRHLHVKRSIDNALSLFRTHSSTPLVLTPPPAHSSTTSPSNSPVNEYEPDTGDDAYQKTRRPSLPVRKHSTGTSSRRPRSAGNGAEGPTQQQRSLGAGRTSSKYSLRNLLRKQSQVSLVESDSQSRPSLSISPSSFDKHNRNTSLDSPLGEPAPPRFKSRFGSDAADKPLMATEIHNQLLLEDFDESPLDGSPSNSPVPPGILRGHSRSSSIGQRPTSRALRFDSNSSAPGFFSRRTSSPRRGLQLNGSSSINSLRGIDPTTRNASGRDTPESAPPTNTRFPDMQDVDVPKDGDGARPHGRLDRLGELKSECRSADQGVNSSTSSLSRGAEVSRGNDFPFSISNPPPDEEPHSATSNLKPTGTGDVRLRGHSISSVSTDVSVDNPALSSSTTSTSASVTVPTPALNNSPLPVSSEGSLTAKRNNTPIDIDISTISSHAQAEALVQRTQRSILEMDEEMPLSSAALSSGRSPLSAKLAIYGETLELERRLKKEEEDRKATEIMKSPTKSLTSPALRSSRSSSSRESGLERQFSLEGQSQRKRKSRRPHTAGDEAPQSFGAFRPLRWSYDFH</sequence>
<gene>
    <name evidence="5" type="ORF">BJ322DRAFT_105817</name>
</gene>
<dbReference type="PROSITE" id="PS50297">
    <property type="entry name" value="ANK_REP_REGION"/>
    <property type="match status" value="2"/>
</dbReference>
<dbReference type="EMBL" id="WIUZ02000001">
    <property type="protein sequence ID" value="KAF9793167.1"/>
    <property type="molecule type" value="Genomic_DNA"/>
</dbReference>
<feature type="compositionally biased region" description="Basic residues" evidence="4">
    <location>
        <begin position="728"/>
        <end position="737"/>
    </location>
</feature>
<feature type="compositionally biased region" description="Basic residues" evidence="4">
    <location>
        <begin position="248"/>
        <end position="260"/>
    </location>
</feature>
<keyword evidence="2 3" id="KW-0040">ANK repeat</keyword>
<feature type="region of interest" description="Disordered" evidence="4">
    <location>
        <begin position="305"/>
        <end position="355"/>
    </location>
</feature>
<dbReference type="Proteomes" id="UP000736335">
    <property type="component" value="Unassembled WGS sequence"/>
</dbReference>
<dbReference type="Pfam" id="PF12796">
    <property type="entry name" value="Ank_2"/>
    <property type="match status" value="2"/>
</dbReference>
<protein>
    <recommendedName>
        <fullName evidence="7">Ankyrin</fullName>
    </recommendedName>
</protein>
<evidence type="ECO:0000256" key="4">
    <source>
        <dbReference type="SAM" id="MobiDB-lite"/>
    </source>
</evidence>
<accession>A0A9P6HT65</accession>
<feature type="compositionally biased region" description="Basic and acidic residues" evidence="4">
    <location>
        <begin position="478"/>
        <end position="504"/>
    </location>
</feature>
<dbReference type="SMART" id="SM00248">
    <property type="entry name" value="ANK"/>
    <property type="match status" value="3"/>
</dbReference>
<dbReference type="PROSITE" id="PS50088">
    <property type="entry name" value="ANK_REPEAT"/>
    <property type="match status" value="2"/>
</dbReference>
<feature type="compositionally biased region" description="Low complexity" evidence="4">
    <location>
        <begin position="223"/>
        <end position="233"/>
    </location>
</feature>
<feature type="compositionally biased region" description="Polar residues" evidence="4">
    <location>
        <begin position="595"/>
        <end position="608"/>
    </location>
</feature>
<dbReference type="PANTHER" id="PTHR24173">
    <property type="entry name" value="ANKYRIN REPEAT CONTAINING"/>
    <property type="match status" value="1"/>
</dbReference>
<feature type="compositionally biased region" description="Basic and acidic residues" evidence="4">
    <location>
        <begin position="680"/>
        <end position="690"/>
    </location>
</feature>
<feature type="region of interest" description="Disordered" evidence="4">
    <location>
        <begin position="680"/>
        <end position="747"/>
    </location>
</feature>
<organism evidence="5 6">
    <name type="scientific">Thelephora terrestris</name>
    <dbReference type="NCBI Taxonomy" id="56493"/>
    <lineage>
        <taxon>Eukaryota</taxon>
        <taxon>Fungi</taxon>
        <taxon>Dikarya</taxon>
        <taxon>Basidiomycota</taxon>
        <taxon>Agaricomycotina</taxon>
        <taxon>Agaricomycetes</taxon>
        <taxon>Thelephorales</taxon>
        <taxon>Thelephoraceae</taxon>
        <taxon>Thelephora</taxon>
    </lineage>
</organism>
<feature type="compositionally biased region" description="Low complexity" evidence="4">
    <location>
        <begin position="698"/>
        <end position="714"/>
    </location>
</feature>
<evidence type="ECO:0008006" key="7">
    <source>
        <dbReference type="Google" id="ProtNLM"/>
    </source>
</evidence>
<feature type="compositionally biased region" description="Low complexity" evidence="4">
    <location>
        <begin position="311"/>
        <end position="325"/>
    </location>
</feature>
<comment type="caution">
    <text evidence="5">The sequence shown here is derived from an EMBL/GenBank/DDBJ whole genome shotgun (WGS) entry which is preliminary data.</text>
</comment>
<keyword evidence="1" id="KW-0677">Repeat</keyword>
<dbReference type="InterPro" id="IPR002110">
    <property type="entry name" value="Ankyrin_rpt"/>
</dbReference>
<dbReference type="Gene3D" id="1.25.40.20">
    <property type="entry name" value="Ankyrin repeat-containing domain"/>
    <property type="match status" value="1"/>
</dbReference>